<organism evidence="2 3">
    <name type="scientific">Coccomyxa subellipsoidea (strain C-169)</name>
    <name type="common">Green microalga</name>
    <dbReference type="NCBI Taxonomy" id="574566"/>
    <lineage>
        <taxon>Eukaryota</taxon>
        <taxon>Viridiplantae</taxon>
        <taxon>Chlorophyta</taxon>
        <taxon>core chlorophytes</taxon>
        <taxon>Trebouxiophyceae</taxon>
        <taxon>Trebouxiophyceae incertae sedis</taxon>
        <taxon>Coccomyxaceae</taxon>
        <taxon>Coccomyxa</taxon>
        <taxon>Coccomyxa subellipsoidea</taxon>
    </lineage>
</organism>
<protein>
    <submittedName>
        <fullName evidence="2">Uncharacterized protein</fullName>
    </submittedName>
</protein>
<feature type="transmembrane region" description="Helical" evidence="1">
    <location>
        <begin position="6"/>
        <end position="25"/>
    </location>
</feature>
<comment type="caution">
    <text evidence="2">The sequence shown here is derived from an EMBL/GenBank/DDBJ whole genome shotgun (WGS) entry which is preliminary data.</text>
</comment>
<dbReference type="OrthoDB" id="10335294at2759"/>
<dbReference type="KEGG" id="csl:COCSUDRAFT_33358"/>
<evidence type="ECO:0000313" key="2">
    <source>
        <dbReference type="EMBL" id="EIE22669.1"/>
    </source>
</evidence>
<dbReference type="RefSeq" id="XP_005647213.1">
    <property type="nucleotide sequence ID" value="XM_005647156.1"/>
</dbReference>
<keyword evidence="1" id="KW-0812">Transmembrane</keyword>
<accession>I0YWA0</accession>
<reference evidence="2 3" key="1">
    <citation type="journal article" date="2012" name="Genome Biol.">
        <title>The genome of the polar eukaryotic microalga coccomyxa subellipsoidea reveals traits of cold adaptation.</title>
        <authorList>
            <person name="Blanc G."/>
            <person name="Agarkova I."/>
            <person name="Grimwood J."/>
            <person name="Kuo A."/>
            <person name="Brueggeman A."/>
            <person name="Dunigan D."/>
            <person name="Gurnon J."/>
            <person name="Ladunga I."/>
            <person name="Lindquist E."/>
            <person name="Lucas S."/>
            <person name="Pangilinan J."/>
            <person name="Proschold T."/>
            <person name="Salamov A."/>
            <person name="Schmutz J."/>
            <person name="Weeks D."/>
            <person name="Yamada T."/>
            <person name="Claverie J.M."/>
            <person name="Grigoriev I."/>
            <person name="Van Etten J."/>
            <person name="Lomsadze A."/>
            <person name="Borodovsky M."/>
        </authorList>
    </citation>
    <scope>NUCLEOTIDE SEQUENCE [LARGE SCALE GENOMIC DNA]</scope>
    <source>
        <strain evidence="2 3">C-169</strain>
    </source>
</reference>
<dbReference type="Proteomes" id="UP000007264">
    <property type="component" value="Unassembled WGS sequence"/>
</dbReference>
<gene>
    <name evidence="2" type="ORF">COCSUDRAFT_33358</name>
</gene>
<keyword evidence="1" id="KW-0472">Membrane</keyword>
<evidence type="ECO:0000313" key="3">
    <source>
        <dbReference type="Proteomes" id="UP000007264"/>
    </source>
</evidence>
<evidence type="ECO:0000256" key="1">
    <source>
        <dbReference type="SAM" id="Phobius"/>
    </source>
</evidence>
<dbReference type="GeneID" id="17040656"/>
<sequence>MAADDQTIKQIVIGVAAVLGGLVLWKIIKNDDSIEGAAKDVKGDLKGRFKDAKGEAKGAYKDAKSNF</sequence>
<keyword evidence="3" id="KW-1185">Reference proteome</keyword>
<dbReference type="AlphaFoldDB" id="I0YWA0"/>
<keyword evidence="1" id="KW-1133">Transmembrane helix</keyword>
<proteinExistence type="predicted"/>
<dbReference type="EMBL" id="AGSI01000009">
    <property type="protein sequence ID" value="EIE22669.1"/>
    <property type="molecule type" value="Genomic_DNA"/>
</dbReference>
<name>I0YWA0_COCSC</name>